<dbReference type="AlphaFoldDB" id="A0A3S0W2A6"/>
<gene>
    <name evidence="2" type="ORF">ELY33_17385</name>
</gene>
<evidence type="ECO:0000313" key="3">
    <source>
        <dbReference type="Proteomes" id="UP000287336"/>
    </source>
</evidence>
<dbReference type="Pfam" id="PF13808">
    <property type="entry name" value="DDE_Tnp_1_assoc"/>
    <property type="match status" value="1"/>
</dbReference>
<dbReference type="OrthoDB" id="8001376at2"/>
<proteinExistence type="predicted"/>
<evidence type="ECO:0000259" key="1">
    <source>
        <dbReference type="Pfam" id="PF13808"/>
    </source>
</evidence>
<dbReference type="PANTHER" id="PTHR30298">
    <property type="entry name" value="H REPEAT-ASSOCIATED PREDICTED TRANSPOSASE"/>
    <property type="match status" value="1"/>
</dbReference>
<dbReference type="Proteomes" id="UP000287336">
    <property type="component" value="Unassembled WGS sequence"/>
</dbReference>
<dbReference type="EMBL" id="RZHG01000031">
    <property type="protein sequence ID" value="RUR26047.1"/>
    <property type="molecule type" value="Genomic_DNA"/>
</dbReference>
<sequence>MNWTYCLASIHSGSIKACFIREKPCSSKRRFDSLSDPKGSNSRFPLNETLFIVLCVVISGAEDCSDIALLARSKTDFLGRFFSLPHGTPSYDTFSRVFRHLDPQVFHKRFLTFMSDVAANIKGVGPRMVNILGALMTMSMNNHHYTLSMTGRWSNVWYCDSLRSIKSQTKSQLFPIYLSGCRYRSDENRLGIVGQYLGQGGQQVRLTMLAAIFMMHLLEEMLGVNQGSDEVNRVCKN</sequence>
<accession>A0A3S0W2A6</accession>
<name>A0A3S0W2A6_9GAMM</name>
<dbReference type="InterPro" id="IPR051698">
    <property type="entry name" value="Transposase_11-like"/>
</dbReference>
<organism evidence="2 3">
    <name type="scientific">Vreelandella andesensis</name>
    <dbReference type="NCBI Taxonomy" id="447567"/>
    <lineage>
        <taxon>Bacteria</taxon>
        <taxon>Pseudomonadati</taxon>
        <taxon>Pseudomonadota</taxon>
        <taxon>Gammaproteobacteria</taxon>
        <taxon>Oceanospirillales</taxon>
        <taxon>Halomonadaceae</taxon>
        <taxon>Vreelandella</taxon>
    </lineage>
</organism>
<evidence type="ECO:0000313" key="2">
    <source>
        <dbReference type="EMBL" id="RUR26047.1"/>
    </source>
</evidence>
<protein>
    <submittedName>
        <fullName evidence="2">Transposase family protein</fullName>
    </submittedName>
</protein>
<comment type="caution">
    <text evidence="2">The sequence shown here is derived from an EMBL/GenBank/DDBJ whole genome shotgun (WGS) entry which is preliminary data.</text>
</comment>
<reference evidence="2 3" key="1">
    <citation type="submission" date="2018-12" db="EMBL/GenBank/DDBJ databases">
        <title>three novel Halomonas strain isolated from plants.</title>
        <authorList>
            <person name="Sun C."/>
        </authorList>
    </citation>
    <scope>NUCLEOTIDE SEQUENCE [LARGE SCALE GENOMIC DNA]</scope>
    <source>
        <strain evidence="2 3">DSM 19434</strain>
    </source>
</reference>
<keyword evidence="3" id="KW-1185">Reference proteome</keyword>
<dbReference type="PANTHER" id="PTHR30298:SF0">
    <property type="entry name" value="PROTEIN YBFL-RELATED"/>
    <property type="match status" value="1"/>
</dbReference>
<dbReference type="RefSeq" id="WP_126949172.1">
    <property type="nucleotide sequence ID" value="NZ_RZHG01000031.1"/>
</dbReference>
<dbReference type="InterPro" id="IPR032806">
    <property type="entry name" value="YbfD_N"/>
</dbReference>
<feature type="domain" description="H repeat-associated protein N-terminal" evidence="1">
    <location>
        <begin position="30"/>
        <end position="114"/>
    </location>
</feature>